<evidence type="ECO:0000313" key="2">
    <source>
        <dbReference type="Proteomes" id="UP000039865"/>
    </source>
</evidence>
<name>A0A078AVT5_STYLE</name>
<keyword evidence="2" id="KW-1185">Reference proteome</keyword>
<dbReference type="AlphaFoldDB" id="A0A078AVT5"/>
<dbReference type="Gene3D" id="3.40.30.10">
    <property type="entry name" value="Glutaredoxin"/>
    <property type="match status" value="1"/>
</dbReference>
<dbReference type="SUPFAM" id="SSF52833">
    <property type="entry name" value="Thioredoxin-like"/>
    <property type="match status" value="1"/>
</dbReference>
<protein>
    <submittedName>
        <fullName evidence="1">Uncharacterized protein</fullName>
    </submittedName>
</protein>
<organism evidence="1 2">
    <name type="scientific">Stylonychia lemnae</name>
    <name type="common">Ciliate</name>
    <dbReference type="NCBI Taxonomy" id="5949"/>
    <lineage>
        <taxon>Eukaryota</taxon>
        <taxon>Sar</taxon>
        <taxon>Alveolata</taxon>
        <taxon>Ciliophora</taxon>
        <taxon>Intramacronucleata</taxon>
        <taxon>Spirotrichea</taxon>
        <taxon>Stichotrichia</taxon>
        <taxon>Sporadotrichida</taxon>
        <taxon>Oxytrichidae</taxon>
        <taxon>Stylonychinae</taxon>
        <taxon>Stylonychia</taxon>
    </lineage>
</organism>
<dbReference type="OrthoDB" id="422581at2759"/>
<gene>
    <name evidence="1" type="primary">Contig6337.g6790</name>
    <name evidence="1" type="ORF">STYLEM_14437</name>
</gene>
<sequence>MVYKLLSLVLLKCSIISQIKDSDFNIFFIRIPNDTPLSVLDQVGQVSKLHQQSFDWQHYDFMRDYQNNRIQAVANAPKQVNYYTNIGSDNLFVFYDSNHNNESTVHTIVEDLQLQMDFDLLKIDFNPYHGFIRDDVTFNQVLSIIKEGKLPYPSHVNGTIRKFDSDSGLKLLERFRGWRNKPASLIQYNFKFPVMKLNPKMIIEKTLPSKGDLLIFFHSNEYTECQKHNQQWNTLAKHFSNVQGLNFAEIDFTSDTLVGEWFYQLPMFFLYKKGMHYKSYQMEANLKTQHIVQYLKNNSQSYKSFVNNQIEKRAIMKKQDYYVFQNYCAPIYTHPQSVALNLKHQLLDYDDIVTRDVNQNIELVGYALRPFEEYRGQRLGSEFLEILRFDNSMAQTKAFVVRAPLFAEQRKQFWALVKDGYMPIGMMGYMSYPKYDSYEAFLDDKIPLLKDSGLTHMFKAFAGWLHSTKEPGQFIGNQHPRLRFSESDLQYYIVDTAVPKNITQTKKDIDLLYIINDEEQIDFHMKTQNWKLALASFEKIANSSSKIKVVSMGKQLPKHLKGKIIRKKFVEQNEEFYGYLARAKVLFVPSVHNSSPKLITQALTLDTAVLVNQDIIGGWNYVNEQTGAFFKDENDILPVLKDLIKKQKEKKLSPRQWYQNYFVKQPKRLQAFVELLRWEYKKPQDDLYYMQ</sequence>
<accession>A0A078AVT5</accession>
<dbReference type="InterPro" id="IPR036249">
    <property type="entry name" value="Thioredoxin-like_sf"/>
</dbReference>
<dbReference type="Proteomes" id="UP000039865">
    <property type="component" value="Unassembled WGS sequence"/>
</dbReference>
<proteinExistence type="predicted"/>
<reference evidence="1 2" key="1">
    <citation type="submission" date="2014-06" db="EMBL/GenBank/DDBJ databases">
        <authorList>
            <person name="Swart Estienne"/>
        </authorList>
    </citation>
    <scope>NUCLEOTIDE SEQUENCE [LARGE SCALE GENOMIC DNA]</scope>
    <source>
        <strain evidence="1 2">130c</strain>
    </source>
</reference>
<dbReference type="InParanoid" id="A0A078AVT5"/>
<dbReference type="EMBL" id="CCKQ01013667">
    <property type="protein sequence ID" value="CDW85362.1"/>
    <property type="molecule type" value="Genomic_DNA"/>
</dbReference>
<evidence type="ECO:0000313" key="1">
    <source>
        <dbReference type="EMBL" id="CDW85362.1"/>
    </source>
</evidence>